<evidence type="ECO:0000313" key="6">
    <source>
        <dbReference type="EMBL" id="KAA6120890.1"/>
    </source>
</evidence>
<evidence type="ECO:0000259" key="4">
    <source>
        <dbReference type="Pfam" id="PF07804"/>
    </source>
</evidence>
<dbReference type="AlphaFoldDB" id="A0A5M8AGH3"/>
<dbReference type="GO" id="GO:0004674">
    <property type="term" value="F:protein serine/threonine kinase activity"/>
    <property type="evidence" value="ECO:0007669"/>
    <property type="project" value="TreeGrafter"/>
</dbReference>
<dbReference type="InterPro" id="IPR017508">
    <property type="entry name" value="HipA_N1"/>
</dbReference>
<evidence type="ECO:0000256" key="1">
    <source>
        <dbReference type="ARBA" id="ARBA00010164"/>
    </source>
</evidence>
<dbReference type="InterPro" id="IPR052028">
    <property type="entry name" value="HipA_Ser/Thr_kinase"/>
</dbReference>
<dbReference type="Proteomes" id="UP000324324">
    <property type="component" value="Unassembled WGS sequence"/>
</dbReference>
<name>A0A5M8AGH3_9BURK</name>
<accession>A0A5M8AGH3</accession>
<dbReference type="InterPro" id="IPR012893">
    <property type="entry name" value="HipA-like_C"/>
</dbReference>
<feature type="domain" description="HipA-like C-terminal" evidence="4">
    <location>
        <begin position="158"/>
        <end position="408"/>
    </location>
</feature>
<feature type="domain" description="HipA N-terminal subdomain 1" evidence="5">
    <location>
        <begin position="5"/>
        <end position="107"/>
    </location>
</feature>
<dbReference type="PANTHER" id="PTHR37419:SF1">
    <property type="entry name" value="SERINE_THREONINE-PROTEIN KINASE TOXIN HIPA"/>
    <property type="match status" value="1"/>
</dbReference>
<protein>
    <submittedName>
        <fullName evidence="6">Type II toxin-antitoxin system HipA family toxin</fullName>
    </submittedName>
</protein>
<proteinExistence type="inferred from homology"/>
<dbReference type="RefSeq" id="WP_150083876.1">
    <property type="nucleotide sequence ID" value="NZ_VWRN01000045.1"/>
</dbReference>
<comment type="caution">
    <text evidence="6">The sequence shown here is derived from an EMBL/GenBank/DDBJ whole genome shotgun (WGS) entry which is preliminary data.</text>
</comment>
<comment type="similarity">
    <text evidence="1">Belongs to the HipA Ser/Thr kinase family.</text>
</comment>
<keyword evidence="3" id="KW-0418">Kinase</keyword>
<keyword evidence="7" id="KW-1185">Reference proteome</keyword>
<gene>
    <name evidence="6" type="ORF">F1599_17185</name>
</gene>
<sequence>MTYSLRVVSQQATVGRLTYEPRQGLAGRYAFAYDPGWLRRNDRFPLSPHLPLRGEPSDPDTVARFLANLLPEGRALEVAAAHHHIAKSNTFALIRLLGKEPVGALSFVPEDEPSPDPAEQHTAFMPEKRQISREELNQRIADRNRDVPFPVWDGRVRLSVAGFQDKLQVLVEGDRIALADGRLSSTHILKPESINAKWESLVANEHYCMRLAAEMGLPVAPVQIWRIPAPILLIQRFDRVVTWDAADGETVRDVRRLHVIDGCQAMDLPVGYKYERNFGSTKDVMHVRDGASFEKLFALNRFFAVPAMARAFMLRWALLNVLLGNCDAHGKNISFFVSAKGISPAPLYDLVSVGVYGDAVEQELAIAYGDEFQLEALTPFAMADFGSRIGVKASLLQREMTRMAQAATNLAPRLAESDTYVGQERELVRRIAEFVQAQARRMAQIATQVRRVKADLL</sequence>
<keyword evidence="2" id="KW-0808">Transferase</keyword>
<evidence type="ECO:0000313" key="7">
    <source>
        <dbReference type="Proteomes" id="UP000324324"/>
    </source>
</evidence>
<evidence type="ECO:0000256" key="2">
    <source>
        <dbReference type="ARBA" id="ARBA00022679"/>
    </source>
</evidence>
<dbReference type="EMBL" id="VWRN01000045">
    <property type="protein sequence ID" value="KAA6120890.1"/>
    <property type="molecule type" value="Genomic_DNA"/>
</dbReference>
<evidence type="ECO:0000259" key="5">
    <source>
        <dbReference type="Pfam" id="PF13657"/>
    </source>
</evidence>
<reference evidence="6 7" key="1">
    <citation type="submission" date="2019-09" db="EMBL/GenBank/DDBJ databases">
        <title>Isolation of a novel species in the genus Cupriavidus from patients with sepsis using whole genome sequencing.</title>
        <authorList>
            <person name="Kweon O.J."/>
            <person name="Lee M.-K."/>
        </authorList>
    </citation>
    <scope>NUCLEOTIDE SEQUENCE [LARGE SCALE GENOMIC DNA]</scope>
    <source>
        <strain evidence="6 7">MKL-01</strain>
    </source>
</reference>
<evidence type="ECO:0000256" key="3">
    <source>
        <dbReference type="ARBA" id="ARBA00022777"/>
    </source>
</evidence>
<dbReference type="GO" id="GO:0005829">
    <property type="term" value="C:cytosol"/>
    <property type="evidence" value="ECO:0007669"/>
    <property type="project" value="TreeGrafter"/>
</dbReference>
<dbReference type="Pfam" id="PF07804">
    <property type="entry name" value="HipA_C"/>
    <property type="match status" value="1"/>
</dbReference>
<dbReference type="NCBIfam" id="TIGR03071">
    <property type="entry name" value="couple_hipA"/>
    <property type="match status" value="1"/>
</dbReference>
<organism evidence="6 7">
    <name type="scientific">Cupriavidus cauae</name>
    <dbReference type="NCBI Taxonomy" id="2608999"/>
    <lineage>
        <taxon>Bacteria</taxon>
        <taxon>Pseudomonadati</taxon>
        <taxon>Pseudomonadota</taxon>
        <taxon>Betaproteobacteria</taxon>
        <taxon>Burkholderiales</taxon>
        <taxon>Burkholderiaceae</taxon>
        <taxon>Cupriavidus</taxon>
    </lineage>
</organism>
<dbReference type="PANTHER" id="PTHR37419">
    <property type="entry name" value="SERINE/THREONINE-PROTEIN KINASE TOXIN HIPA"/>
    <property type="match status" value="1"/>
</dbReference>
<dbReference type="Gene3D" id="1.10.1070.20">
    <property type="match status" value="1"/>
</dbReference>
<dbReference type="Pfam" id="PF13657">
    <property type="entry name" value="Couple_hipA"/>
    <property type="match status" value="1"/>
</dbReference>